<dbReference type="InterPro" id="IPR019362">
    <property type="entry name" value="MMADHC"/>
</dbReference>
<dbReference type="PANTHER" id="PTHR13192:SF3">
    <property type="entry name" value="COBALAMIN TRAFFICKING PROTEIN CBLD"/>
    <property type="match status" value="1"/>
</dbReference>
<dbReference type="AlphaFoldDB" id="A0A448Z9C1"/>
<dbReference type="PANTHER" id="PTHR13192">
    <property type="entry name" value="MY011 PROTEIN"/>
    <property type="match status" value="1"/>
</dbReference>
<dbReference type="Proteomes" id="UP000291116">
    <property type="component" value="Unassembled WGS sequence"/>
</dbReference>
<gene>
    <name evidence="1" type="ORF">PSNMU_V1.4_AUG-EV-PASAV3_0054800</name>
</gene>
<sequence length="202" mass="22600">MPQPASAIVEPRLACRSDRKEDPIECSLHTLPKPLMREFQHVFGDKYLRNDDGDDEMRGIGDVSSASASTSTLSAELLAIPTNQHARHDLVAIGDHIEAEKDRLLNCFLEFGEEVCSKIQQAGYWADYIDPCSGLPMLTKNCNKVYSEVDGMECLLNYRAYNAGFCKVLTHPRWGSAVYPATIFCYAPRDVVAQILNAHYIQ</sequence>
<keyword evidence="2" id="KW-1185">Reference proteome</keyword>
<dbReference type="EMBL" id="CAACVS010000180">
    <property type="protein sequence ID" value="VEU38655.1"/>
    <property type="molecule type" value="Genomic_DNA"/>
</dbReference>
<evidence type="ECO:0000313" key="2">
    <source>
        <dbReference type="Proteomes" id="UP000291116"/>
    </source>
</evidence>
<evidence type="ECO:0008006" key="3">
    <source>
        <dbReference type="Google" id="ProtNLM"/>
    </source>
</evidence>
<dbReference type="Pfam" id="PF10229">
    <property type="entry name" value="MMADHC"/>
    <property type="match status" value="1"/>
</dbReference>
<protein>
    <recommendedName>
        <fullName evidence="3">Methylmalonic aciduria and homocystinuria type D protein</fullName>
    </recommendedName>
</protein>
<reference evidence="1 2" key="1">
    <citation type="submission" date="2019-01" db="EMBL/GenBank/DDBJ databases">
        <authorList>
            <person name="Ferrante I. M."/>
        </authorList>
    </citation>
    <scope>NUCLEOTIDE SEQUENCE [LARGE SCALE GENOMIC DNA]</scope>
    <source>
        <strain evidence="1 2">B856</strain>
    </source>
</reference>
<evidence type="ECO:0000313" key="1">
    <source>
        <dbReference type="EMBL" id="VEU38655.1"/>
    </source>
</evidence>
<dbReference type="GO" id="GO:0009235">
    <property type="term" value="P:cobalamin metabolic process"/>
    <property type="evidence" value="ECO:0007669"/>
    <property type="project" value="InterPro"/>
</dbReference>
<name>A0A448Z9C1_9STRA</name>
<proteinExistence type="predicted"/>
<dbReference type="OrthoDB" id="10263782at2759"/>
<accession>A0A448Z9C1</accession>
<organism evidence="1 2">
    <name type="scientific">Pseudo-nitzschia multistriata</name>
    <dbReference type="NCBI Taxonomy" id="183589"/>
    <lineage>
        <taxon>Eukaryota</taxon>
        <taxon>Sar</taxon>
        <taxon>Stramenopiles</taxon>
        <taxon>Ochrophyta</taxon>
        <taxon>Bacillariophyta</taxon>
        <taxon>Bacillariophyceae</taxon>
        <taxon>Bacillariophycidae</taxon>
        <taxon>Bacillariales</taxon>
        <taxon>Bacillariaceae</taxon>
        <taxon>Pseudo-nitzschia</taxon>
    </lineage>
</organism>